<evidence type="ECO:0000313" key="4">
    <source>
        <dbReference type="Proteomes" id="UP000481153"/>
    </source>
</evidence>
<dbReference type="Gene3D" id="3.40.50.2300">
    <property type="match status" value="1"/>
</dbReference>
<dbReference type="InterPro" id="IPR032472">
    <property type="entry name" value="ArgoL2"/>
</dbReference>
<evidence type="ECO:0000313" key="3">
    <source>
        <dbReference type="EMBL" id="KAF0721910.1"/>
    </source>
</evidence>
<dbReference type="InterPro" id="IPR032474">
    <property type="entry name" value="Argonaute_N"/>
</dbReference>
<comment type="caution">
    <text evidence="3">The sequence shown here is derived from an EMBL/GenBank/DDBJ whole genome shotgun (WGS) entry which is preliminary data.</text>
</comment>
<sequence length="827" mass="93134">MLYPCRPSFGESGKPVVLWVNHFGVTVRADQGDVYHYDAAIADEGKKPGHEPPPKSLCTPVLHALIANLKVEYPDIAVVADGRRNIYTNVRFPFESRLFKVAQTKDDKVKMFDVHVKASDPLAIRMTQINQLFEGTLNYTPYDAIQALDIAMRYSASTRFVSIGRNLFNNFSQQSLGEGGELWFGYHQSLRPTQSHLTLNVDMASSMFIESMPALVYMCEACGFREVPATLNKMQKGVATKVFRGIKVRVTHRGQMKRGYRVNGLTKSSANDTFIEIDGNRISVASYFATNYLPLQYPNLQMLHVGSPTSTNYLPIEVCHTVEGQRFLRKATESQLATMVRVTCTPPEERRQKIEARVQEGHFSDENCLDAFGIELNPTMLTVEGRQLPEPALLYGGSHAETPRDGLWNMKNKSFFQTVELKSFAIVSLCDTRRCPTQSIVKLFRHLLKGMNQVDMKGPATVPPVVVQQNGQTIEQLLSVAIGAATTEFGARPQLVFCINPQPNAQNYGDLKRASDILYGIPSQMMLSRHFVKPSVSYISTLLLKVNTKLGGRNTVCKDALPRISTEPTIIFGADVSHPSPMDTTRPSIAAVVASMDRWGVRHAATMRKQAHRMELIEDMEGMATELLKRFYQATNRKPVNILFYRDGVSEGQFESVLIHEVAALRSACEKLEKDYRPRITYVVVQKRHNTRFFPTDLADADRSANVKAGTVIDSGVCHPTEYDFYLMSHSGIQGTSRPAHYHVLLDEIGFTPDELHNLTFRLCYTFARCTRSVSVVPSVYYSHLVAFRARFFMQYDHDSESTVDESQLDYPLPLVHKNLHNAMYYV</sequence>
<dbReference type="Pfam" id="PF02171">
    <property type="entry name" value="Piwi"/>
    <property type="match status" value="1"/>
</dbReference>
<name>A0A6G0W609_9STRA</name>
<dbReference type="InterPro" id="IPR014811">
    <property type="entry name" value="ArgoL1"/>
</dbReference>
<dbReference type="CDD" id="cd02846">
    <property type="entry name" value="PAZ_argonaute_like"/>
    <property type="match status" value="1"/>
</dbReference>
<organism evidence="3 4">
    <name type="scientific">Aphanomyces euteiches</name>
    <dbReference type="NCBI Taxonomy" id="100861"/>
    <lineage>
        <taxon>Eukaryota</taxon>
        <taxon>Sar</taxon>
        <taxon>Stramenopiles</taxon>
        <taxon>Oomycota</taxon>
        <taxon>Saprolegniomycetes</taxon>
        <taxon>Saprolegniales</taxon>
        <taxon>Verrucalvaceae</taxon>
        <taxon>Aphanomyces</taxon>
    </lineage>
</organism>
<accession>A0A6G0W609</accession>
<evidence type="ECO:0008006" key="5">
    <source>
        <dbReference type="Google" id="ProtNLM"/>
    </source>
</evidence>
<gene>
    <name evidence="3" type="ORF">Ae201684_018813</name>
</gene>
<dbReference type="AlphaFoldDB" id="A0A6G0W609"/>
<dbReference type="PROSITE" id="PS50821">
    <property type="entry name" value="PAZ"/>
    <property type="match status" value="1"/>
</dbReference>
<dbReference type="InterPro" id="IPR045246">
    <property type="entry name" value="Piwi_ago-like"/>
</dbReference>
<dbReference type="VEuPathDB" id="FungiDB:AeMF1_016389"/>
<dbReference type="Gene3D" id="2.170.260.10">
    <property type="entry name" value="paz domain"/>
    <property type="match status" value="1"/>
</dbReference>
<dbReference type="SUPFAM" id="SSF53098">
    <property type="entry name" value="Ribonuclease H-like"/>
    <property type="match status" value="1"/>
</dbReference>
<dbReference type="Gene3D" id="3.30.420.10">
    <property type="entry name" value="Ribonuclease H-like superfamily/Ribonuclease H"/>
    <property type="match status" value="1"/>
</dbReference>
<dbReference type="InterPro" id="IPR032473">
    <property type="entry name" value="Argonaute_Mid_dom"/>
</dbReference>
<evidence type="ECO:0000259" key="2">
    <source>
        <dbReference type="PROSITE" id="PS50822"/>
    </source>
</evidence>
<dbReference type="InterPro" id="IPR036397">
    <property type="entry name" value="RNaseH_sf"/>
</dbReference>
<dbReference type="Pfam" id="PF02170">
    <property type="entry name" value="PAZ"/>
    <property type="match status" value="1"/>
</dbReference>
<dbReference type="SMART" id="SM00950">
    <property type="entry name" value="Piwi"/>
    <property type="match status" value="1"/>
</dbReference>
<dbReference type="Pfam" id="PF16486">
    <property type="entry name" value="ArgoN"/>
    <property type="match status" value="1"/>
</dbReference>
<dbReference type="GO" id="GO:0003723">
    <property type="term" value="F:RNA binding"/>
    <property type="evidence" value="ECO:0007669"/>
    <property type="project" value="InterPro"/>
</dbReference>
<dbReference type="PANTHER" id="PTHR22891">
    <property type="entry name" value="EUKARYOTIC TRANSLATION INITIATION FACTOR 2C"/>
    <property type="match status" value="1"/>
</dbReference>
<evidence type="ECO:0000259" key="1">
    <source>
        <dbReference type="PROSITE" id="PS50821"/>
    </source>
</evidence>
<dbReference type="InterPro" id="IPR003165">
    <property type="entry name" value="Piwi"/>
</dbReference>
<dbReference type="EMBL" id="VJMJ01000358">
    <property type="protein sequence ID" value="KAF0721910.1"/>
    <property type="molecule type" value="Genomic_DNA"/>
</dbReference>
<feature type="domain" description="PAZ" evidence="1">
    <location>
        <begin position="213"/>
        <end position="323"/>
    </location>
</feature>
<dbReference type="Proteomes" id="UP000481153">
    <property type="component" value="Unassembled WGS sequence"/>
</dbReference>
<dbReference type="InterPro" id="IPR036085">
    <property type="entry name" value="PAZ_dom_sf"/>
</dbReference>
<dbReference type="InterPro" id="IPR012337">
    <property type="entry name" value="RNaseH-like_sf"/>
</dbReference>
<protein>
    <recommendedName>
        <fullName evidence="5">Piwi domain-containing protein</fullName>
    </recommendedName>
</protein>
<feature type="domain" description="Piwi" evidence="2">
    <location>
        <begin position="495"/>
        <end position="795"/>
    </location>
</feature>
<reference evidence="3 4" key="1">
    <citation type="submission" date="2019-07" db="EMBL/GenBank/DDBJ databases">
        <title>Genomics analysis of Aphanomyces spp. identifies a new class of oomycete effector associated with host adaptation.</title>
        <authorList>
            <person name="Gaulin E."/>
        </authorList>
    </citation>
    <scope>NUCLEOTIDE SEQUENCE [LARGE SCALE GENOMIC DNA]</scope>
    <source>
        <strain evidence="3 4">ATCC 201684</strain>
    </source>
</reference>
<dbReference type="PROSITE" id="PS50822">
    <property type="entry name" value="PIWI"/>
    <property type="match status" value="1"/>
</dbReference>
<dbReference type="InterPro" id="IPR003100">
    <property type="entry name" value="PAZ_dom"/>
</dbReference>
<dbReference type="SMART" id="SM01163">
    <property type="entry name" value="DUF1785"/>
    <property type="match status" value="1"/>
</dbReference>
<proteinExistence type="predicted"/>
<keyword evidence="4" id="KW-1185">Reference proteome</keyword>
<dbReference type="CDD" id="cd04657">
    <property type="entry name" value="Piwi_ago-like"/>
    <property type="match status" value="1"/>
</dbReference>
<dbReference type="Pfam" id="PF08699">
    <property type="entry name" value="ArgoL1"/>
    <property type="match status" value="1"/>
</dbReference>
<dbReference type="SUPFAM" id="SSF101690">
    <property type="entry name" value="PAZ domain"/>
    <property type="match status" value="1"/>
</dbReference>
<dbReference type="Pfam" id="PF16487">
    <property type="entry name" value="ArgoMid"/>
    <property type="match status" value="1"/>
</dbReference>
<dbReference type="Pfam" id="PF16488">
    <property type="entry name" value="ArgoL2"/>
    <property type="match status" value="1"/>
</dbReference>